<dbReference type="EMBL" id="AECZ01000053">
    <property type="protein sequence ID" value="EFL49261.1"/>
    <property type="molecule type" value="Genomic_DNA"/>
</dbReference>
<dbReference type="Pfam" id="PF02653">
    <property type="entry name" value="BPD_transp_2"/>
    <property type="match status" value="1"/>
</dbReference>
<evidence type="ECO:0000313" key="7">
    <source>
        <dbReference type="EMBL" id="EFL49261.1"/>
    </source>
</evidence>
<organism evidence="7 8">
    <name type="scientific">Solidesulfovibrio fructosivorans JJ]</name>
    <dbReference type="NCBI Taxonomy" id="596151"/>
    <lineage>
        <taxon>Bacteria</taxon>
        <taxon>Pseudomonadati</taxon>
        <taxon>Thermodesulfobacteriota</taxon>
        <taxon>Desulfovibrionia</taxon>
        <taxon>Desulfovibrionales</taxon>
        <taxon>Desulfovibrionaceae</taxon>
        <taxon>Solidesulfovibrio</taxon>
    </lineage>
</organism>
<evidence type="ECO:0000256" key="4">
    <source>
        <dbReference type="ARBA" id="ARBA00022989"/>
    </source>
</evidence>
<comment type="subcellular location">
    <subcellularLocation>
        <location evidence="1">Cell membrane</location>
        <topology evidence="1">Multi-pass membrane protein</topology>
    </subcellularLocation>
</comment>
<evidence type="ECO:0000256" key="3">
    <source>
        <dbReference type="ARBA" id="ARBA00022692"/>
    </source>
</evidence>
<dbReference type="Proteomes" id="UP000006250">
    <property type="component" value="Unassembled WGS sequence"/>
</dbReference>
<dbReference type="CDD" id="cd06581">
    <property type="entry name" value="TM_PBP1_LivM_like"/>
    <property type="match status" value="1"/>
</dbReference>
<keyword evidence="8" id="KW-1185">Reference proteome</keyword>
<gene>
    <name evidence="7" type="ORF">DesfrDRAFT_4006</name>
</gene>
<dbReference type="OrthoDB" id="5448430at2"/>
<dbReference type="InterPro" id="IPR043428">
    <property type="entry name" value="LivM-like"/>
</dbReference>
<protein>
    <submittedName>
        <fullName evidence="7">Inner-membrane translocator</fullName>
    </submittedName>
</protein>
<feature type="transmembrane region" description="Helical" evidence="6">
    <location>
        <begin position="160"/>
        <end position="179"/>
    </location>
</feature>
<evidence type="ECO:0000256" key="6">
    <source>
        <dbReference type="SAM" id="Phobius"/>
    </source>
</evidence>
<dbReference type="RefSeq" id="WP_005996956.1">
    <property type="nucleotide sequence ID" value="NZ_AECZ01000053.1"/>
</dbReference>
<feature type="transmembrane region" description="Helical" evidence="6">
    <location>
        <begin position="112"/>
        <end position="131"/>
    </location>
</feature>
<dbReference type="GO" id="GO:0015658">
    <property type="term" value="F:branched-chain amino acid transmembrane transporter activity"/>
    <property type="evidence" value="ECO:0007669"/>
    <property type="project" value="InterPro"/>
</dbReference>
<feature type="transmembrane region" description="Helical" evidence="6">
    <location>
        <begin position="12"/>
        <end position="32"/>
    </location>
</feature>
<accession>E1K2A6</accession>
<feature type="transmembrane region" description="Helical" evidence="6">
    <location>
        <begin position="44"/>
        <end position="73"/>
    </location>
</feature>
<proteinExistence type="predicted"/>
<keyword evidence="2" id="KW-1003">Cell membrane</keyword>
<evidence type="ECO:0000256" key="5">
    <source>
        <dbReference type="ARBA" id="ARBA00023136"/>
    </source>
</evidence>
<dbReference type="GO" id="GO:0005886">
    <property type="term" value="C:plasma membrane"/>
    <property type="evidence" value="ECO:0007669"/>
    <property type="project" value="UniProtKB-SubCell"/>
</dbReference>
<keyword evidence="3 6" id="KW-0812">Transmembrane</keyword>
<evidence type="ECO:0000313" key="8">
    <source>
        <dbReference type="Proteomes" id="UP000006250"/>
    </source>
</evidence>
<feature type="transmembrane region" description="Helical" evidence="6">
    <location>
        <begin position="207"/>
        <end position="227"/>
    </location>
</feature>
<dbReference type="PANTHER" id="PTHR30482">
    <property type="entry name" value="HIGH-AFFINITY BRANCHED-CHAIN AMINO ACID TRANSPORT SYSTEM PERMEASE"/>
    <property type="match status" value="1"/>
</dbReference>
<keyword evidence="4 6" id="KW-1133">Transmembrane helix</keyword>
<dbReference type="eggNOG" id="COG4177">
    <property type="taxonomic scope" value="Bacteria"/>
</dbReference>
<name>E1K2A6_SOLFR</name>
<feature type="transmembrane region" description="Helical" evidence="6">
    <location>
        <begin position="247"/>
        <end position="269"/>
    </location>
</feature>
<evidence type="ECO:0000256" key="2">
    <source>
        <dbReference type="ARBA" id="ARBA00022475"/>
    </source>
</evidence>
<keyword evidence="5 6" id="KW-0472">Membrane</keyword>
<dbReference type="AlphaFoldDB" id="E1K2A6"/>
<feature type="transmembrane region" description="Helical" evidence="6">
    <location>
        <begin position="79"/>
        <end position="100"/>
    </location>
</feature>
<dbReference type="PANTHER" id="PTHR30482:SF20">
    <property type="entry name" value="HIGH-AFFINITY BRANCHED-CHAIN AMINO ACID TRANSPORT SYSTEM PERMEASE PROTEIN LIVM"/>
    <property type="match status" value="1"/>
</dbReference>
<sequence length="304" mass="31581">MTAVAVSRKISLAFFFGALLAVGLFTPGYQLIGVNQHMFLAANVLALNFCLGLGGQISLAQGAFAGIGAYASVLLHARYPGATLVIAPAVVLGTGLLAALISRPMERLGKGFLAMATLCVSLVCINVALTLENVTGGSAGLMVERKLALPGLGELAGDRVTFFLFVLLLAVGAYVFLAVRDSRLGRALAACRDDRFAASSLGIDRPAARAVSFGLGGAFSAAAGLLYGHYTGFISPEQFNLELSLKALLFLVIGGPGNLLRPLFAALVLETAMSHLQFLGDARTLVNGLLLGAALLAGFRRLRK</sequence>
<evidence type="ECO:0000256" key="1">
    <source>
        <dbReference type="ARBA" id="ARBA00004651"/>
    </source>
</evidence>
<dbReference type="STRING" id="596151.DesfrDRAFT_4006"/>
<comment type="caution">
    <text evidence="7">The sequence shown here is derived from an EMBL/GenBank/DDBJ whole genome shotgun (WGS) entry which is preliminary data.</text>
</comment>
<dbReference type="InterPro" id="IPR001851">
    <property type="entry name" value="ABC_transp_permease"/>
</dbReference>
<reference evidence="7 8" key="1">
    <citation type="submission" date="2010-08" db="EMBL/GenBank/DDBJ databases">
        <title>The draft genome of Desulfovibrio fructosovorans JJ.</title>
        <authorList>
            <consortium name="US DOE Joint Genome Institute (JGI-PGF)"/>
            <person name="Lucas S."/>
            <person name="Copeland A."/>
            <person name="Lapidus A."/>
            <person name="Cheng J.-F."/>
            <person name="Bruce D."/>
            <person name="Goodwin L."/>
            <person name="Pitluck S."/>
            <person name="Land M.L."/>
            <person name="Hauser L."/>
            <person name="Chang Y.-J."/>
            <person name="Jeffries C."/>
            <person name="Wall J.D."/>
            <person name="Stahl D.A."/>
            <person name="Arkin A.P."/>
            <person name="Dehal P."/>
            <person name="Stolyar S.M."/>
            <person name="Hazen T.C."/>
            <person name="Woyke T.J."/>
        </authorList>
    </citation>
    <scope>NUCLEOTIDE SEQUENCE [LARGE SCALE GENOMIC DNA]</scope>
    <source>
        <strain evidence="7 8">JJ</strain>
    </source>
</reference>